<keyword evidence="2" id="KW-1133">Transmembrane helix</keyword>
<dbReference type="AlphaFoldDB" id="A0A2V5LA00"/>
<protein>
    <recommendedName>
        <fullName evidence="3">Transglutaminase-like domain-containing protein</fullName>
    </recommendedName>
</protein>
<feature type="transmembrane region" description="Helical" evidence="2">
    <location>
        <begin position="161"/>
        <end position="178"/>
    </location>
</feature>
<dbReference type="EMBL" id="QJVD01000005">
    <property type="protein sequence ID" value="PYI68385.1"/>
    <property type="molecule type" value="Genomic_DNA"/>
</dbReference>
<dbReference type="Pfam" id="PF01841">
    <property type="entry name" value="Transglut_core"/>
    <property type="match status" value="1"/>
</dbReference>
<keyword evidence="2" id="KW-0812">Transmembrane</keyword>
<feature type="transmembrane region" description="Helical" evidence="2">
    <location>
        <begin position="253"/>
        <end position="274"/>
    </location>
</feature>
<evidence type="ECO:0000313" key="4">
    <source>
        <dbReference type="EMBL" id="PYI68385.1"/>
    </source>
</evidence>
<feature type="compositionally biased region" description="Gly residues" evidence="1">
    <location>
        <begin position="692"/>
        <end position="704"/>
    </location>
</feature>
<name>A0A2V5LA00_9MICC</name>
<feature type="transmembrane region" description="Helical" evidence="2">
    <location>
        <begin position="76"/>
        <end position="94"/>
    </location>
</feature>
<evidence type="ECO:0000259" key="3">
    <source>
        <dbReference type="SMART" id="SM00460"/>
    </source>
</evidence>
<evidence type="ECO:0000313" key="5">
    <source>
        <dbReference type="Proteomes" id="UP000247832"/>
    </source>
</evidence>
<evidence type="ECO:0000256" key="2">
    <source>
        <dbReference type="SAM" id="Phobius"/>
    </source>
</evidence>
<dbReference type="Proteomes" id="UP000247832">
    <property type="component" value="Unassembled WGS sequence"/>
</dbReference>
<feature type="region of interest" description="Disordered" evidence="1">
    <location>
        <begin position="688"/>
        <end position="710"/>
    </location>
</feature>
<dbReference type="PANTHER" id="PTHR42736:SF1">
    <property type="entry name" value="PROTEIN-GLUTAMINE GAMMA-GLUTAMYLTRANSFERASE"/>
    <property type="match status" value="1"/>
</dbReference>
<feature type="region of interest" description="Disordered" evidence="1">
    <location>
        <begin position="1"/>
        <end position="32"/>
    </location>
</feature>
<gene>
    <name evidence="4" type="ORF">CVV68_06115</name>
</gene>
<accession>A0A2V5LA00</accession>
<feature type="transmembrane region" description="Helical" evidence="2">
    <location>
        <begin position="101"/>
        <end position="121"/>
    </location>
</feature>
<dbReference type="Pfam" id="PF11992">
    <property type="entry name" value="TgpA_N"/>
    <property type="match status" value="1"/>
</dbReference>
<keyword evidence="5" id="KW-1185">Reference proteome</keyword>
<keyword evidence="2" id="KW-0472">Membrane</keyword>
<feature type="region of interest" description="Disordered" evidence="1">
    <location>
        <begin position="596"/>
        <end position="623"/>
    </location>
</feature>
<feature type="transmembrane region" description="Helical" evidence="2">
    <location>
        <begin position="210"/>
        <end position="233"/>
    </location>
</feature>
<evidence type="ECO:0000256" key="1">
    <source>
        <dbReference type="SAM" id="MobiDB-lite"/>
    </source>
</evidence>
<dbReference type="RefSeq" id="WP_110500128.1">
    <property type="nucleotide sequence ID" value="NZ_QJVD01000005.1"/>
</dbReference>
<dbReference type="OrthoDB" id="9804023at2"/>
<feature type="transmembrane region" description="Helical" evidence="2">
    <location>
        <begin position="50"/>
        <end position="70"/>
    </location>
</feature>
<feature type="transmembrane region" description="Helical" evidence="2">
    <location>
        <begin position="655"/>
        <end position="674"/>
    </location>
</feature>
<reference evidence="4 5" key="1">
    <citation type="submission" date="2018-05" db="EMBL/GenBank/DDBJ databases">
        <title>Genetic diversity of glacier-inhabiting Cryobacterium bacteria in China and description of Cryobacterium mengkeensis sp. nov. and Arthrobacter glacialis sp. nov.</title>
        <authorList>
            <person name="Liu Q."/>
            <person name="Xin Y.-H."/>
        </authorList>
    </citation>
    <scope>NUCLEOTIDE SEQUENCE [LARGE SCALE GENOMIC DNA]</scope>
    <source>
        <strain evidence="4 5">LI2</strain>
    </source>
</reference>
<dbReference type="SUPFAM" id="SSF54001">
    <property type="entry name" value="Cysteine proteinases"/>
    <property type="match status" value="1"/>
</dbReference>
<dbReference type="SMART" id="SM00460">
    <property type="entry name" value="TGc"/>
    <property type="match status" value="1"/>
</dbReference>
<dbReference type="InterPro" id="IPR038765">
    <property type="entry name" value="Papain-like_cys_pep_sf"/>
</dbReference>
<dbReference type="Gene3D" id="3.10.620.30">
    <property type="match status" value="1"/>
</dbReference>
<sequence length="834" mass="86416">MTGTVAGTHPPHGTHDGGRPGSGPGGGRERGWRSAVHSFLGRPETGPARWVLAVAVLGAVMGTSLGFRNVMLDFSWLPKAFLVAALTVLLPALVRRYPRLAAYAPIAALLGWFMGLTLAFFPGTAYLGVIPSTRTVGAAVDLATEASATIMVNNTPVPPDTGLVFVICAGVGFAALLVDTLAVTVAMPAAAAAGLVLLLLPGSLTTQDGIGTSGFIGAGAGYLLLLGCCRWYAPDGKLRPAANRASSGTLTRATVLGTAVVLVAMVLPAAIPGFDQGSFPQGSRLGSPGNVAGLDPMISLGNDLRAQSGAVNLTYLSNSDVPLYVRMSTLEDFSGKTWKPSAVPKGLSPVLSGLLPKFGPNPAVPVVQTKTWVDVVNLSSTWLPAPLSTTEVVDLRGEWTWNPSTQTINADGSSTRSQSYMVTSEMPVLTPALLEAATQKPDAGLDPVFTALPNNVPSIIKKTAEEVTKGKSTPYDRAMAIQDYLRSSVFSYSEKTPVDKGYDGAGMNVLAKFLEVKAGYCVHFSATMAVMARELGIPSRIAVGYAPGDRTTETAVVDGQSLQGYQVAGRDAHAWPELYFEGLGWVPFEPTPSRGAVPSYARDDTSNTSNPGRNDFLNGANANPTAAAAPTAVATASGTAAAAAPVAPTPRPARISATLVGVLLVLLALASPAFTRIQVRRRRLALVRGSGRRGTGSRGAGGRGSAADPRDAPELLAWREFIDAAVDHGYNHDPSLTPSMQAAGIARLAGLDPSDSGGGAASGPRVLTLTAADVLRNAYENAVYGPPAAATGGTGRDDLADALEDVGGRLKSRADAWTQVRAVLLPPSLFRKTR</sequence>
<dbReference type="InterPro" id="IPR021878">
    <property type="entry name" value="TgpA_N"/>
</dbReference>
<dbReference type="PANTHER" id="PTHR42736">
    <property type="entry name" value="PROTEIN-GLUTAMINE GAMMA-GLUTAMYLTRANSFERASE"/>
    <property type="match status" value="1"/>
</dbReference>
<comment type="caution">
    <text evidence="4">The sequence shown here is derived from an EMBL/GenBank/DDBJ whole genome shotgun (WGS) entry which is preliminary data.</text>
</comment>
<dbReference type="InterPro" id="IPR052901">
    <property type="entry name" value="Bact_TGase-like"/>
</dbReference>
<feature type="transmembrane region" description="Helical" evidence="2">
    <location>
        <begin position="185"/>
        <end position="204"/>
    </location>
</feature>
<organism evidence="4 5">
    <name type="scientific">Arthrobacter livingstonensis</name>
    <dbReference type="NCBI Taxonomy" id="670078"/>
    <lineage>
        <taxon>Bacteria</taxon>
        <taxon>Bacillati</taxon>
        <taxon>Actinomycetota</taxon>
        <taxon>Actinomycetes</taxon>
        <taxon>Micrococcales</taxon>
        <taxon>Micrococcaceae</taxon>
        <taxon>Arthrobacter</taxon>
    </lineage>
</organism>
<feature type="domain" description="Transglutaminase-like" evidence="3">
    <location>
        <begin position="513"/>
        <end position="592"/>
    </location>
</feature>
<dbReference type="InterPro" id="IPR002931">
    <property type="entry name" value="Transglutaminase-like"/>
</dbReference>
<proteinExistence type="predicted"/>